<dbReference type="PANTHER" id="PTHR30055">
    <property type="entry name" value="HTH-TYPE TRANSCRIPTIONAL REGULATOR RUTR"/>
    <property type="match status" value="1"/>
</dbReference>
<sequence length="205" mass="23194">MSRVDVRSIRRKQILDAAERLAVKRGWAEITILDICQEAGVSSGVLTYHFQSKDEIMLALLEEFIGRLDTHLNKAVRGSKTPEEDINNFLQALTMSLEDDPHFPPLLIHFVAASLSRPEIAERLHALFGAIRERKIEELRAMEAVGEEEKDKVLILVNMLHIVTLGVVLARPILGIDLPYERLTEEARSLLLMCFSSLKRGIQET</sequence>
<evidence type="ECO:0000313" key="5">
    <source>
        <dbReference type="Proteomes" id="UP000290365"/>
    </source>
</evidence>
<dbReference type="SUPFAM" id="SSF48498">
    <property type="entry name" value="Tetracyclin repressor-like, C-terminal domain"/>
    <property type="match status" value="1"/>
</dbReference>
<evidence type="ECO:0000256" key="1">
    <source>
        <dbReference type="ARBA" id="ARBA00023125"/>
    </source>
</evidence>
<gene>
    <name evidence="4" type="ORF">EPA93_46455</name>
</gene>
<dbReference type="PANTHER" id="PTHR30055:SF226">
    <property type="entry name" value="HTH-TYPE TRANSCRIPTIONAL REGULATOR PKSA"/>
    <property type="match status" value="1"/>
</dbReference>
<dbReference type="KEGG" id="kbs:EPA93_46455"/>
<protein>
    <submittedName>
        <fullName evidence="4">TetR/AcrR family transcriptional regulator</fullName>
    </submittedName>
</protein>
<dbReference type="RefSeq" id="WP_129894083.1">
    <property type="nucleotide sequence ID" value="NZ_CP035758.1"/>
</dbReference>
<keyword evidence="1 2" id="KW-0238">DNA-binding</keyword>
<dbReference type="InterPro" id="IPR036271">
    <property type="entry name" value="Tet_transcr_reg_TetR-rel_C_sf"/>
</dbReference>
<name>A0A4P6K4M8_KTERU</name>
<accession>A0A4P6K4M8</accession>
<dbReference type="Pfam" id="PF00440">
    <property type="entry name" value="TetR_N"/>
    <property type="match status" value="1"/>
</dbReference>
<keyword evidence="5" id="KW-1185">Reference proteome</keyword>
<dbReference type="GO" id="GO:0000976">
    <property type="term" value="F:transcription cis-regulatory region binding"/>
    <property type="evidence" value="ECO:0007669"/>
    <property type="project" value="TreeGrafter"/>
</dbReference>
<dbReference type="PROSITE" id="PS50977">
    <property type="entry name" value="HTH_TETR_2"/>
    <property type="match status" value="1"/>
</dbReference>
<dbReference type="Gene3D" id="1.10.357.10">
    <property type="entry name" value="Tetracycline Repressor, domain 2"/>
    <property type="match status" value="1"/>
</dbReference>
<dbReference type="InterPro" id="IPR050109">
    <property type="entry name" value="HTH-type_TetR-like_transc_reg"/>
</dbReference>
<feature type="DNA-binding region" description="H-T-H motif" evidence="2">
    <location>
        <begin position="31"/>
        <end position="50"/>
    </location>
</feature>
<dbReference type="EMBL" id="CP035758">
    <property type="protein sequence ID" value="QBD83015.1"/>
    <property type="molecule type" value="Genomic_DNA"/>
</dbReference>
<dbReference type="InterPro" id="IPR009057">
    <property type="entry name" value="Homeodomain-like_sf"/>
</dbReference>
<evidence type="ECO:0000313" key="4">
    <source>
        <dbReference type="EMBL" id="QBD83015.1"/>
    </source>
</evidence>
<feature type="domain" description="HTH tetR-type" evidence="3">
    <location>
        <begin position="8"/>
        <end position="68"/>
    </location>
</feature>
<dbReference type="PRINTS" id="PR00455">
    <property type="entry name" value="HTHTETR"/>
</dbReference>
<organism evidence="4 5">
    <name type="scientific">Ktedonosporobacter rubrisoli</name>
    <dbReference type="NCBI Taxonomy" id="2509675"/>
    <lineage>
        <taxon>Bacteria</taxon>
        <taxon>Bacillati</taxon>
        <taxon>Chloroflexota</taxon>
        <taxon>Ktedonobacteria</taxon>
        <taxon>Ktedonobacterales</taxon>
        <taxon>Ktedonosporobacteraceae</taxon>
        <taxon>Ktedonosporobacter</taxon>
    </lineage>
</organism>
<dbReference type="SUPFAM" id="SSF46689">
    <property type="entry name" value="Homeodomain-like"/>
    <property type="match status" value="1"/>
</dbReference>
<dbReference type="OrthoDB" id="9796420at2"/>
<proteinExistence type="predicted"/>
<dbReference type="InterPro" id="IPR001647">
    <property type="entry name" value="HTH_TetR"/>
</dbReference>
<reference evidence="4 5" key="1">
    <citation type="submission" date="2019-01" db="EMBL/GenBank/DDBJ databases">
        <title>Ktedonosporobacter rubrisoli SCAWS-G2.</title>
        <authorList>
            <person name="Huang Y."/>
            <person name="Yan B."/>
        </authorList>
    </citation>
    <scope>NUCLEOTIDE SEQUENCE [LARGE SCALE GENOMIC DNA]</scope>
    <source>
        <strain evidence="4 5">SCAWS-G2</strain>
    </source>
</reference>
<dbReference type="GO" id="GO:0003700">
    <property type="term" value="F:DNA-binding transcription factor activity"/>
    <property type="evidence" value="ECO:0007669"/>
    <property type="project" value="TreeGrafter"/>
</dbReference>
<evidence type="ECO:0000256" key="2">
    <source>
        <dbReference type="PROSITE-ProRule" id="PRU00335"/>
    </source>
</evidence>
<evidence type="ECO:0000259" key="3">
    <source>
        <dbReference type="PROSITE" id="PS50977"/>
    </source>
</evidence>
<dbReference type="AlphaFoldDB" id="A0A4P6K4M8"/>
<dbReference type="Proteomes" id="UP000290365">
    <property type="component" value="Chromosome"/>
</dbReference>